<protein>
    <submittedName>
        <fullName evidence="2">Helix-hairpin-helix motif-containing protein</fullName>
    </submittedName>
</protein>
<gene>
    <name evidence="2" type="ORF">SAMN02745202_02091</name>
</gene>
<dbReference type="eggNOG" id="COG1555">
    <property type="taxonomic scope" value="Bacteria"/>
</dbReference>
<feature type="chain" id="PRO_5010533737" evidence="1">
    <location>
        <begin position="28"/>
        <end position="674"/>
    </location>
</feature>
<dbReference type="EMBL" id="FUXK01000028">
    <property type="protein sequence ID" value="SKA11317.1"/>
    <property type="molecule type" value="Genomic_DNA"/>
</dbReference>
<dbReference type="RefSeq" id="WP_025070750.1">
    <property type="nucleotide sequence ID" value="NZ_FUXK01000028.1"/>
</dbReference>
<dbReference type="InterPro" id="IPR010994">
    <property type="entry name" value="RuvA_2-like"/>
</dbReference>
<keyword evidence="1" id="KW-0732">Signal</keyword>
<reference evidence="2 3" key="1">
    <citation type="submission" date="2017-02" db="EMBL/GenBank/DDBJ databases">
        <authorList>
            <person name="Peterson S.W."/>
        </authorList>
    </citation>
    <scope>NUCLEOTIDE SEQUENCE [LARGE SCALE GENOMIC DNA]</scope>
    <source>
        <strain evidence="2 3">ATCC 43324</strain>
    </source>
</reference>
<organism evidence="2 3">
    <name type="scientific">Segatella oulorum</name>
    <dbReference type="NCBI Taxonomy" id="28136"/>
    <lineage>
        <taxon>Bacteria</taxon>
        <taxon>Pseudomonadati</taxon>
        <taxon>Bacteroidota</taxon>
        <taxon>Bacteroidia</taxon>
        <taxon>Bacteroidales</taxon>
        <taxon>Prevotellaceae</taxon>
        <taxon>Segatella</taxon>
    </lineage>
</organism>
<dbReference type="AlphaFoldDB" id="A0A1T4R5Z4"/>
<dbReference type="SUPFAM" id="SSF47781">
    <property type="entry name" value="RuvA domain 2-like"/>
    <property type="match status" value="1"/>
</dbReference>
<evidence type="ECO:0000313" key="3">
    <source>
        <dbReference type="Proteomes" id="UP000190065"/>
    </source>
</evidence>
<proteinExistence type="predicted"/>
<evidence type="ECO:0000313" key="2">
    <source>
        <dbReference type="EMBL" id="SKA11317.1"/>
    </source>
</evidence>
<accession>A0A1T4R5Z4</accession>
<name>A0A1T4R5Z4_9BACT</name>
<dbReference type="STRING" id="28136.SAMN02745202_02091"/>
<evidence type="ECO:0000256" key="1">
    <source>
        <dbReference type="SAM" id="SignalP"/>
    </source>
</evidence>
<feature type="signal peptide" evidence="1">
    <location>
        <begin position="1"/>
        <end position="27"/>
    </location>
</feature>
<dbReference type="Proteomes" id="UP000190065">
    <property type="component" value="Unassembled WGS sequence"/>
</dbReference>
<sequence length="674" mass="77930">MNKCPTKQPLRWLLAALLTCISTISIAQTQATWQEDYQELMREEDDDEEPGEELYEWLASFIAKPIPLNRATREDLEQLPFLSDQQIEDILFYRYQCQNIRSTAELHLIPSLSNACARLLSHFVSVEEPSEKPYDSLLNSLHHGYHQMVLSANIPLYQRRGFIEKKYLGGPIKHDFRYTFQANHQIAWGLIGAQDAGEPFFRQGNSCGYDHYAGYLLLRGFHSIKTAIIGHYRVKIGMGLVINNDFALGKTMLRYALERTTATLHPHASRTAGNYLQGTAVTIALNRYITTTNFVSYRANDATLNKDDSATISTLLYNGLHRTEQEMLHKNNHQQFVAGTHLQYAKDGFHLAATLLHTTLSRVLRPNTTRLYKQFAPVGKHFTNLSIDYGYTNRHLSFMGETAMDKCCALATLNSLTWQASSSVQMQFIQRFYSLRYQSLFARSFGENGHVQDESGLFSSLQWRINALNQLYFAADYAYFAWPKYRQSFTGTHAIEARAQWDFQGNNWRMNVRYNYRLQQQDVPDHSKLHNKHTHRMRMQTIYPLWQWQCQTELNGVVVAQEKQSPGFLLSQTATKSWNAASITAHIAYFYTQDNQAALYQYERALRYQFHFLRFSGKGMRYALQSKLVCNRHFIFIAHAGLTHYFDRQTIGTGPQQIMHPVQADIQIQTILKF</sequence>